<keyword evidence="1" id="KW-1133">Transmembrane helix</keyword>
<keyword evidence="3" id="KW-1185">Reference proteome</keyword>
<keyword evidence="1" id="KW-0472">Membrane</keyword>
<name>A0ABT3GEA8_9BACT</name>
<protein>
    <submittedName>
        <fullName evidence="2">Uncharacterized protein</fullName>
    </submittedName>
</protein>
<evidence type="ECO:0000313" key="2">
    <source>
        <dbReference type="EMBL" id="MCW1921955.1"/>
    </source>
</evidence>
<organism evidence="2 3">
    <name type="scientific">Luteolibacter arcticus</name>
    <dbReference type="NCBI Taxonomy" id="1581411"/>
    <lineage>
        <taxon>Bacteria</taxon>
        <taxon>Pseudomonadati</taxon>
        <taxon>Verrucomicrobiota</taxon>
        <taxon>Verrucomicrobiia</taxon>
        <taxon>Verrucomicrobiales</taxon>
        <taxon>Verrucomicrobiaceae</taxon>
        <taxon>Luteolibacter</taxon>
    </lineage>
</organism>
<evidence type="ECO:0000256" key="1">
    <source>
        <dbReference type="SAM" id="Phobius"/>
    </source>
</evidence>
<comment type="caution">
    <text evidence="2">The sequence shown here is derived from an EMBL/GenBank/DDBJ whole genome shotgun (WGS) entry which is preliminary data.</text>
</comment>
<proteinExistence type="predicted"/>
<dbReference type="Proteomes" id="UP001320876">
    <property type="component" value="Unassembled WGS sequence"/>
</dbReference>
<accession>A0ABT3GEA8</accession>
<keyword evidence="1" id="KW-0812">Transmembrane</keyword>
<evidence type="ECO:0000313" key="3">
    <source>
        <dbReference type="Proteomes" id="UP001320876"/>
    </source>
</evidence>
<reference evidence="2 3" key="1">
    <citation type="submission" date="2022-10" db="EMBL/GenBank/DDBJ databases">
        <title>Luteolibacter arcticus strain CCTCC AB 2014275, whole genome shotgun sequencing project.</title>
        <authorList>
            <person name="Zhao G."/>
            <person name="Shen L."/>
        </authorList>
    </citation>
    <scope>NUCLEOTIDE SEQUENCE [LARGE SCALE GENOMIC DNA]</scope>
    <source>
        <strain evidence="2 3">CCTCC AB 2014275</strain>
    </source>
</reference>
<feature type="transmembrane region" description="Helical" evidence="1">
    <location>
        <begin position="121"/>
        <end position="141"/>
    </location>
</feature>
<gene>
    <name evidence="2" type="ORF">OKA05_05285</name>
</gene>
<dbReference type="EMBL" id="JAPDDT010000002">
    <property type="protein sequence ID" value="MCW1921955.1"/>
    <property type="molecule type" value="Genomic_DNA"/>
</dbReference>
<dbReference type="RefSeq" id="WP_264486065.1">
    <property type="nucleotide sequence ID" value="NZ_JAPDDT010000002.1"/>
</dbReference>
<sequence length="157" mass="18145">MIRPWYRSRLFWFGLFWQLFLVWAWGDAGAYRSVFSWGQADTAMWVGQDEGSIVVGNLRSTEFHVGDFLGCSDGLELERRPTVTERGRLVWKLPAAFRHEREKSSLGLSGTLKFQSRRLHVAWWVVVGISVAAWSGLMVWWQFRQARALKLATTPLP</sequence>